<evidence type="ECO:0000259" key="2">
    <source>
        <dbReference type="Pfam" id="PF21762"/>
    </source>
</evidence>
<dbReference type="EMBL" id="ML975539">
    <property type="protein sequence ID" value="KAF1828495.1"/>
    <property type="molecule type" value="Genomic_DNA"/>
</dbReference>
<dbReference type="PANTHER" id="PTHR28083">
    <property type="entry name" value="GOOD FOR FULL DBP5 ACTIVITY PROTEIN 2"/>
    <property type="match status" value="1"/>
</dbReference>
<accession>A0A6A5JVT0</accession>
<name>A0A6A5JVT0_9PLEO</name>
<reference evidence="3" key="1">
    <citation type="submission" date="2020-01" db="EMBL/GenBank/DDBJ databases">
        <authorList>
            <consortium name="DOE Joint Genome Institute"/>
            <person name="Haridas S."/>
            <person name="Albert R."/>
            <person name="Binder M."/>
            <person name="Bloem J."/>
            <person name="Labutti K."/>
            <person name="Salamov A."/>
            <person name="Andreopoulos B."/>
            <person name="Baker S.E."/>
            <person name="Barry K."/>
            <person name="Bills G."/>
            <person name="Bluhm B.H."/>
            <person name="Cannon C."/>
            <person name="Castanera R."/>
            <person name="Culley D.E."/>
            <person name="Daum C."/>
            <person name="Ezra D."/>
            <person name="Gonzalez J.B."/>
            <person name="Henrissat B."/>
            <person name="Kuo A."/>
            <person name="Liang C."/>
            <person name="Lipzen A."/>
            <person name="Lutzoni F."/>
            <person name="Magnuson J."/>
            <person name="Mondo S."/>
            <person name="Nolan M."/>
            <person name="Ohm R."/>
            <person name="Pangilinan J."/>
            <person name="Park H.-J."/>
            <person name="Ramirez L."/>
            <person name="Alfaro M."/>
            <person name="Sun H."/>
            <person name="Tritt A."/>
            <person name="Yoshinaga Y."/>
            <person name="Zwiers L.-H."/>
            <person name="Turgeon B.G."/>
            <person name="Goodwin S.B."/>
            <person name="Spatafora J.W."/>
            <person name="Crous P.W."/>
            <person name="Grigoriev I.V."/>
        </authorList>
    </citation>
    <scope>NUCLEOTIDE SEQUENCE</scope>
    <source>
        <strain evidence="3">P77</strain>
    </source>
</reference>
<dbReference type="AlphaFoldDB" id="A0A6A5JVT0"/>
<keyword evidence="4" id="KW-1185">Reference proteome</keyword>
<feature type="region of interest" description="Disordered" evidence="1">
    <location>
        <begin position="1"/>
        <end position="22"/>
    </location>
</feature>
<gene>
    <name evidence="3" type="ORF">BDW02DRAFT_615400</name>
</gene>
<dbReference type="Pfam" id="PF21762">
    <property type="entry name" value="DEDDh_C"/>
    <property type="match status" value="1"/>
</dbReference>
<dbReference type="Proteomes" id="UP000800040">
    <property type="component" value="Unassembled WGS sequence"/>
</dbReference>
<sequence>MPESEVYGSVSPATGGSSSPLPSELEQLTTMLSSKSSKEVLEHYLGLNKLQAVSPVAENMIVVCFDTESWTNDHNKITEVGVSTFDSRDMRVVKEAGPYSENLLKQVYFYHARILENAHLLNIKYCVGNPDTQVISPSSQPTSADRMISNRFGQTRFLTRPEACGMLTEMIAWPIDERQPELGFCPVVVMGHALNGDISMLKNTLGFNSASLGSVVKCGYAARSHNQIGLRNLVGSCGFSYRDPHTASNDAAMTLICALQMILPAALKPSSTPLQRVVDEVELASRAQKWTWGNDMYCLRCGEYGHTKNNFRGRRCSKKICCMHCRNAKVEKRIKAASTHRTECCITYARSGGSVLSSTVADWMLGVEGLEVVKLKPGEWW</sequence>
<dbReference type="InterPro" id="IPR048519">
    <property type="entry name" value="Gfd2/YDR514C-like_C"/>
</dbReference>
<protein>
    <recommendedName>
        <fullName evidence="2">Gfd2/YDR514C-like C-terminal domain-containing protein</fullName>
    </recommendedName>
</protein>
<organism evidence="3 4">
    <name type="scientific">Decorospora gaudefroyi</name>
    <dbReference type="NCBI Taxonomy" id="184978"/>
    <lineage>
        <taxon>Eukaryota</taxon>
        <taxon>Fungi</taxon>
        <taxon>Dikarya</taxon>
        <taxon>Ascomycota</taxon>
        <taxon>Pezizomycotina</taxon>
        <taxon>Dothideomycetes</taxon>
        <taxon>Pleosporomycetidae</taxon>
        <taxon>Pleosporales</taxon>
        <taxon>Pleosporineae</taxon>
        <taxon>Pleosporaceae</taxon>
        <taxon>Decorospora</taxon>
    </lineage>
</organism>
<evidence type="ECO:0000313" key="4">
    <source>
        <dbReference type="Proteomes" id="UP000800040"/>
    </source>
</evidence>
<dbReference type="GO" id="GO:0005634">
    <property type="term" value="C:nucleus"/>
    <property type="evidence" value="ECO:0007669"/>
    <property type="project" value="TreeGrafter"/>
</dbReference>
<dbReference type="OrthoDB" id="5953249at2759"/>
<evidence type="ECO:0000313" key="3">
    <source>
        <dbReference type="EMBL" id="KAF1828495.1"/>
    </source>
</evidence>
<dbReference type="InterPro" id="IPR040151">
    <property type="entry name" value="Gfd2/YDR514C-like"/>
</dbReference>
<dbReference type="PANTHER" id="PTHR28083:SF1">
    <property type="entry name" value="GOOD FOR FULL DBP5 ACTIVITY PROTEIN 2"/>
    <property type="match status" value="1"/>
</dbReference>
<evidence type="ECO:0000256" key="1">
    <source>
        <dbReference type="SAM" id="MobiDB-lite"/>
    </source>
</evidence>
<feature type="domain" description="Gfd2/YDR514C-like C-terminal" evidence="2">
    <location>
        <begin position="61"/>
        <end position="261"/>
    </location>
</feature>
<proteinExistence type="predicted"/>